<reference evidence="2" key="1">
    <citation type="submission" date="2018-08" db="EMBL/GenBank/DDBJ databases">
        <authorList>
            <person name="Jin W."/>
            <person name="Wang H."/>
            <person name="Yang Y."/>
            <person name="Li M."/>
            <person name="Liu J."/>
        </authorList>
    </citation>
    <scope>NUCLEOTIDE SEQUENCE</scope>
    <source>
        <strain evidence="2">AESS21</strain>
    </source>
</reference>
<feature type="region of interest" description="Disordered" evidence="1">
    <location>
        <begin position="1"/>
        <end position="26"/>
    </location>
</feature>
<evidence type="ECO:0000313" key="3">
    <source>
        <dbReference type="Proteomes" id="UP000705379"/>
    </source>
</evidence>
<accession>A0A944C5P1</accession>
<organism evidence="2 3">
    <name type="scientific">Roseibium polysiphoniae</name>
    <dbReference type="NCBI Taxonomy" id="2571221"/>
    <lineage>
        <taxon>Bacteria</taxon>
        <taxon>Pseudomonadati</taxon>
        <taxon>Pseudomonadota</taxon>
        <taxon>Alphaproteobacteria</taxon>
        <taxon>Hyphomicrobiales</taxon>
        <taxon>Stappiaceae</taxon>
        <taxon>Roseibium</taxon>
    </lineage>
</organism>
<dbReference type="Proteomes" id="UP000705379">
    <property type="component" value="Unassembled WGS sequence"/>
</dbReference>
<evidence type="ECO:0000256" key="1">
    <source>
        <dbReference type="SAM" id="MobiDB-lite"/>
    </source>
</evidence>
<protein>
    <submittedName>
        <fullName evidence="2">DUF2336 domain-containing protein</fullName>
    </submittedName>
</protein>
<dbReference type="AlphaFoldDB" id="A0A944C5P1"/>
<feature type="compositionally biased region" description="Polar residues" evidence="1">
    <location>
        <begin position="346"/>
        <end position="360"/>
    </location>
</feature>
<proteinExistence type="predicted"/>
<dbReference type="Pfam" id="PF10098">
    <property type="entry name" value="DUF2336"/>
    <property type="match status" value="1"/>
</dbReference>
<feature type="region of interest" description="Disordered" evidence="1">
    <location>
        <begin position="341"/>
        <end position="369"/>
    </location>
</feature>
<gene>
    <name evidence="2" type="ORF">DYI23_00670</name>
</gene>
<dbReference type="RefSeq" id="WP_213214482.1">
    <property type="nucleotide sequence ID" value="NZ_QTKU01000001.1"/>
</dbReference>
<reference evidence="2" key="2">
    <citation type="journal article" date="2021" name="Microorganisms">
        <title>Bacterial Dimethylsulfoniopropionate Biosynthesis in the East China Sea.</title>
        <authorList>
            <person name="Liu J."/>
            <person name="Zhang Y."/>
            <person name="Liu J."/>
            <person name="Zhong H."/>
            <person name="Williams B.T."/>
            <person name="Zheng Y."/>
            <person name="Curson A.R.J."/>
            <person name="Sun C."/>
            <person name="Sun H."/>
            <person name="Song D."/>
            <person name="Wagner Mackenzie B."/>
            <person name="Bermejo Martinez A."/>
            <person name="Todd J.D."/>
            <person name="Zhang X.H."/>
        </authorList>
    </citation>
    <scope>NUCLEOTIDE SEQUENCE</scope>
    <source>
        <strain evidence="2">AESS21</strain>
    </source>
</reference>
<sequence length="384" mass="42166">MNRLSVPSPEVSSGHETARRQSSPSHAEGVLLAASELFAGREAHDSRDKTLFRELALNLLPQTDESDRRRIACHLVRHPATPPEVLAALAADEDALTAYPVLRNAPNLDEDILVAQAERGPDSLRKAIAERTDAGPKVLEILAQAGGPDVIALLLERTDIDLDEAMVSRLCKRPDILKRFGKDLVDRKVLTSSQMLTHFSRLDASLRQEAIASAELASLINLTRSGSHKPARPVFKQSLLEQLHHSALTDGTEQFAHEVSYALGLPETFTHDIVATDSGETLSICLKALGFTDAKASQILVRLLGERLPLNGMRDLLEVFGNISHGAAMLLVNRWIGEETPHDQRTSQSEAQHLVQNQETARPARSGDATWQELDDIEKLLRFG</sequence>
<comment type="caution">
    <text evidence="2">The sequence shown here is derived from an EMBL/GenBank/DDBJ whole genome shotgun (WGS) entry which is preliminary data.</text>
</comment>
<dbReference type="InterPro" id="IPR019285">
    <property type="entry name" value="DUF2336"/>
</dbReference>
<feature type="compositionally biased region" description="Polar residues" evidence="1">
    <location>
        <begin position="10"/>
        <end position="25"/>
    </location>
</feature>
<name>A0A944C5P1_9HYPH</name>
<dbReference type="EMBL" id="QTKU01000001">
    <property type="protein sequence ID" value="MBS8258716.1"/>
    <property type="molecule type" value="Genomic_DNA"/>
</dbReference>
<evidence type="ECO:0000313" key="2">
    <source>
        <dbReference type="EMBL" id="MBS8258716.1"/>
    </source>
</evidence>